<feature type="domain" description="HAMP" evidence="8">
    <location>
        <begin position="219"/>
        <end position="271"/>
    </location>
</feature>
<dbReference type="PANTHER" id="PTHR32089">
    <property type="entry name" value="METHYL-ACCEPTING CHEMOTAXIS PROTEIN MCPB"/>
    <property type="match status" value="1"/>
</dbReference>
<evidence type="ECO:0008006" key="11">
    <source>
        <dbReference type="Google" id="ProtNLM"/>
    </source>
</evidence>
<evidence type="ECO:0000256" key="1">
    <source>
        <dbReference type="ARBA" id="ARBA00022692"/>
    </source>
</evidence>
<keyword evidence="2 6" id="KW-1133">Transmembrane helix</keyword>
<evidence type="ECO:0000256" key="5">
    <source>
        <dbReference type="PROSITE-ProRule" id="PRU00284"/>
    </source>
</evidence>
<dbReference type="PROSITE" id="PS50885">
    <property type="entry name" value="HAMP"/>
    <property type="match status" value="1"/>
</dbReference>
<keyword evidence="10" id="KW-1185">Reference proteome</keyword>
<feature type="domain" description="Methyl-accepting transducer" evidence="7">
    <location>
        <begin position="276"/>
        <end position="509"/>
    </location>
</feature>
<protein>
    <recommendedName>
        <fullName evidence="11">Methyl-accepting chemotaxis protein</fullName>
    </recommendedName>
</protein>
<reference evidence="9" key="1">
    <citation type="submission" date="2021-01" db="EMBL/GenBank/DDBJ databases">
        <title>Whole genome shotgun sequence of Virgisporangium aliadipatigenens NBRC 105644.</title>
        <authorList>
            <person name="Komaki H."/>
            <person name="Tamura T."/>
        </authorList>
    </citation>
    <scope>NUCLEOTIDE SEQUENCE</scope>
    <source>
        <strain evidence="9">NBRC 105644</strain>
    </source>
</reference>
<sequence length="534" mass="56118">MRRVRIGARLAGAFVTVLGLLVLVAGVAFTAIRDQRQTAAQVRGLQILTTQTAEARFYATSLNGWQSAYIYDIHRLGAARALGGGSVNLKGWQQERERFEAFLPTVRTGDMTGPERRLFEQVRAEFNAYFALNDKVNQAFAPGTSQALWAGDQLAMYDSWNSYYRIMRTIQQLSGSIDHRGRAAVIASARNGELSERAVLAGTLLALLLGVALAAIVTRSIVRPVAAARDALRRVAQRDLDVQLPTAGNDEPAQMALALEDALGAIRAVVVDVAAQADVLARTSGELDEVAGTFAASAVETSAQAGTVAEASQEVSRNVRTVAAGTEEMGQALRQVARNASDASRVAAEAVGAVEAAGATVNSLGVSSAKIGDVVQLITSIAAQTNLLALNATIEAARAGEQGKGFAVVAGEVKELAQETARATEDIGRLVQAIQDDGGQAVDAIGRFRDLITRMNDYQAIVVEAVEAQTATSDEVNLNVAGAAAGAGQIADNIGAVAASASRASADVTRSRQAAAELARMSRQLREAVGQFRY</sequence>
<keyword evidence="6" id="KW-0472">Membrane</keyword>
<evidence type="ECO:0000313" key="10">
    <source>
        <dbReference type="Proteomes" id="UP000619260"/>
    </source>
</evidence>
<dbReference type="CDD" id="cd06225">
    <property type="entry name" value="HAMP"/>
    <property type="match status" value="1"/>
</dbReference>
<accession>A0A8J4DUH9</accession>
<evidence type="ECO:0000256" key="6">
    <source>
        <dbReference type="SAM" id="Phobius"/>
    </source>
</evidence>
<evidence type="ECO:0000256" key="3">
    <source>
        <dbReference type="ARBA" id="ARBA00023224"/>
    </source>
</evidence>
<dbReference type="SMART" id="SM00304">
    <property type="entry name" value="HAMP"/>
    <property type="match status" value="1"/>
</dbReference>
<feature type="transmembrane region" description="Helical" evidence="6">
    <location>
        <begin position="198"/>
        <end position="217"/>
    </location>
</feature>
<dbReference type="Pfam" id="PF00672">
    <property type="entry name" value="HAMP"/>
    <property type="match status" value="1"/>
</dbReference>
<dbReference type="RefSeq" id="WP_203903816.1">
    <property type="nucleotide sequence ID" value="NZ_BOPF01000035.1"/>
</dbReference>
<dbReference type="PROSITE" id="PS50111">
    <property type="entry name" value="CHEMOTAXIS_TRANSDUC_2"/>
    <property type="match status" value="1"/>
</dbReference>
<evidence type="ECO:0000259" key="7">
    <source>
        <dbReference type="PROSITE" id="PS50111"/>
    </source>
</evidence>
<keyword evidence="3 5" id="KW-0807">Transducer</keyword>
<comment type="similarity">
    <text evidence="4">Belongs to the methyl-accepting chemotaxis (MCP) protein family.</text>
</comment>
<evidence type="ECO:0000256" key="2">
    <source>
        <dbReference type="ARBA" id="ARBA00022989"/>
    </source>
</evidence>
<dbReference type="Gene3D" id="1.10.287.950">
    <property type="entry name" value="Methyl-accepting chemotaxis protein"/>
    <property type="match status" value="1"/>
</dbReference>
<keyword evidence="1 6" id="KW-0812">Transmembrane</keyword>
<dbReference type="GO" id="GO:0007165">
    <property type="term" value="P:signal transduction"/>
    <property type="evidence" value="ECO:0007669"/>
    <property type="project" value="UniProtKB-KW"/>
</dbReference>
<dbReference type="InterPro" id="IPR003660">
    <property type="entry name" value="HAMP_dom"/>
</dbReference>
<evidence type="ECO:0000313" key="9">
    <source>
        <dbReference type="EMBL" id="GIJ50381.1"/>
    </source>
</evidence>
<organism evidence="9 10">
    <name type="scientific">Virgisporangium aliadipatigenens</name>
    <dbReference type="NCBI Taxonomy" id="741659"/>
    <lineage>
        <taxon>Bacteria</taxon>
        <taxon>Bacillati</taxon>
        <taxon>Actinomycetota</taxon>
        <taxon>Actinomycetes</taxon>
        <taxon>Micromonosporales</taxon>
        <taxon>Micromonosporaceae</taxon>
        <taxon>Virgisporangium</taxon>
    </lineage>
</organism>
<comment type="caution">
    <text evidence="9">The sequence shown here is derived from an EMBL/GenBank/DDBJ whole genome shotgun (WGS) entry which is preliminary data.</text>
</comment>
<dbReference type="GO" id="GO:0016020">
    <property type="term" value="C:membrane"/>
    <property type="evidence" value="ECO:0007669"/>
    <property type="project" value="InterPro"/>
</dbReference>
<gene>
    <name evidence="9" type="ORF">Val02_72670</name>
</gene>
<dbReference type="Pfam" id="PF00015">
    <property type="entry name" value="MCPsignal"/>
    <property type="match status" value="1"/>
</dbReference>
<evidence type="ECO:0000256" key="4">
    <source>
        <dbReference type="ARBA" id="ARBA00029447"/>
    </source>
</evidence>
<name>A0A8J4DUH9_9ACTN</name>
<dbReference type="Proteomes" id="UP000619260">
    <property type="component" value="Unassembled WGS sequence"/>
</dbReference>
<dbReference type="AlphaFoldDB" id="A0A8J4DUH9"/>
<evidence type="ECO:0000259" key="8">
    <source>
        <dbReference type="PROSITE" id="PS50885"/>
    </source>
</evidence>
<dbReference type="InterPro" id="IPR004089">
    <property type="entry name" value="MCPsignal_dom"/>
</dbReference>
<dbReference type="SUPFAM" id="SSF58104">
    <property type="entry name" value="Methyl-accepting chemotaxis protein (MCP) signaling domain"/>
    <property type="match status" value="1"/>
</dbReference>
<dbReference type="EMBL" id="BOPF01000035">
    <property type="protein sequence ID" value="GIJ50381.1"/>
    <property type="molecule type" value="Genomic_DNA"/>
</dbReference>
<dbReference type="PANTHER" id="PTHR32089:SF112">
    <property type="entry name" value="LYSOZYME-LIKE PROTEIN-RELATED"/>
    <property type="match status" value="1"/>
</dbReference>
<proteinExistence type="inferred from homology"/>
<dbReference type="SMART" id="SM00283">
    <property type="entry name" value="MA"/>
    <property type="match status" value="1"/>
</dbReference>